<protein>
    <submittedName>
        <fullName evidence="1">Uncharacterized protein</fullName>
    </submittedName>
</protein>
<evidence type="ECO:0000313" key="2">
    <source>
        <dbReference type="Proteomes" id="UP000799755"/>
    </source>
</evidence>
<sequence length="70" mass="7816">MAKQLYSRCRQRKGLCVQKARKNGPGYILNTLIEDLLQIEQLKKDLSMKKNIVIISGAGISTNAGGKFQH</sequence>
<organism evidence="1 2">
    <name type="scientific">Lindgomyces ingoldianus</name>
    <dbReference type="NCBI Taxonomy" id="673940"/>
    <lineage>
        <taxon>Eukaryota</taxon>
        <taxon>Fungi</taxon>
        <taxon>Dikarya</taxon>
        <taxon>Ascomycota</taxon>
        <taxon>Pezizomycotina</taxon>
        <taxon>Dothideomycetes</taxon>
        <taxon>Pleosporomycetidae</taxon>
        <taxon>Pleosporales</taxon>
        <taxon>Lindgomycetaceae</taxon>
        <taxon>Lindgomyces</taxon>
    </lineage>
</organism>
<dbReference type="Proteomes" id="UP000799755">
    <property type="component" value="Unassembled WGS sequence"/>
</dbReference>
<proteinExistence type="predicted"/>
<reference evidence="1" key="1">
    <citation type="journal article" date="2020" name="Stud. Mycol.">
        <title>101 Dothideomycetes genomes: a test case for predicting lifestyles and emergence of pathogens.</title>
        <authorList>
            <person name="Haridas S."/>
            <person name="Albert R."/>
            <person name="Binder M."/>
            <person name="Bloem J."/>
            <person name="Labutti K."/>
            <person name="Salamov A."/>
            <person name="Andreopoulos B."/>
            <person name="Baker S."/>
            <person name="Barry K."/>
            <person name="Bills G."/>
            <person name="Bluhm B."/>
            <person name="Cannon C."/>
            <person name="Castanera R."/>
            <person name="Culley D."/>
            <person name="Daum C."/>
            <person name="Ezra D."/>
            <person name="Gonzalez J."/>
            <person name="Henrissat B."/>
            <person name="Kuo A."/>
            <person name="Liang C."/>
            <person name="Lipzen A."/>
            <person name="Lutzoni F."/>
            <person name="Magnuson J."/>
            <person name="Mondo S."/>
            <person name="Nolan M."/>
            <person name="Ohm R."/>
            <person name="Pangilinan J."/>
            <person name="Park H.-J."/>
            <person name="Ramirez L."/>
            <person name="Alfaro M."/>
            <person name="Sun H."/>
            <person name="Tritt A."/>
            <person name="Yoshinaga Y."/>
            <person name="Zwiers L.-H."/>
            <person name="Turgeon B."/>
            <person name="Goodwin S."/>
            <person name="Spatafora J."/>
            <person name="Crous P."/>
            <person name="Grigoriev I."/>
        </authorList>
    </citation>
    <scope>NUCLEOTIDE SEQUENCE</scope>
    <source>
        <strain evidence="1">ATCC 200398</strain>
    </source>
</reference>
<dbReference type="EMBL" id="MU003495">
    <property type="protein sequence ID" value="KAF2475939.1"/>
    <property type="molecule type" value="Genomic_DNA"/>
</dbReference>
<keyword evidence="2" id="KW-1185">Reference proteome</keyword>
<name>A0ACB6R9D8_9PLEO</name>
<comment type="caution">
    <text evidence="1">The sequence shown here is derived from an EMBL/GenBank/DDBJ whole genome shotgun (WGS) entry which is preliminary data.</text>
</comment>
<gene>
    <name evidence="1" type="ORF">BDR25DRAFT_211314</name>
</gene>
<evidence type="ECO:0000313" key="1">
    <source>
        <dbReference type="EMBL" id="KAF2475939.1"/>
    </source>
</evidence>
<accession>A0ACB6R9D8</accession>